<proteinExistence type="predicted"/>
<keyword evidence="3" id="KW-1185">Reference proteome</keyword>
<evidence type="ECO:0000313" key="3">
    <source>
        <dbReference type="Proteomes" id="UP000652761"/>
    </source>
</evidence>
<name>A0A843VGK5_COLES</name>
<sequence>MSSPRSIPFTCNYLTFRYSASGRDSLSRYLCCTVEVWCWLVSTVLWLMLVERQLDLSFVTVRLRESDSLELDPAIFHDKRLAGAKEEASPTSPWCGDHPGARRKKI</sequence>
<comment type="caution">
    <text evidence="2">The sequence shown here is derived from an EMBL/GenBank/DDBJ whole genome shotgun (WGS) entry which is preliminary data.</text>
</comment>
<evidence type="ECO:0000313" key="2">
    <source>
        <dbReference type="EMBL" id="MQL95811.1"/>
    </source>
</evidence>
<accession>A0A843VGK5</accession>
<protein>
    <submittedName>
        <fullName evidence="2">Uncharacterized protein</fullName>
    </submittedName>
</protein>
<evidence type="ECO:0000256" key="1">
    <source>
        <dbReference type="SAM" id="MobiDB-lite"/>
    </source>
</evidence>
<gene>
    <name evidence="2" type="ORF">Taro_028483</name>
</gene>
<reference evidence="2" key="1">
    <citation type="submission" date="2017-07" db="EMBL/GenBank/DDBJ databases">
        <title>Taro Niue Genome Assembly and Annotation.</title>
        <authorList>
            <person name="Atibalentja N."/>
            <person name="Keating K."/>
            <person name="Fields C.J."/>
        </authorList>
    </citation>
    <scope>NUCLEOTIDE SEQUENCE</scope>
    <source>
        <strain evidence="2">Niue_2</strain>
        <tissue evidence="2">Leaf</tissue>
    </source>
</reference>
<dbReference type="AlphaFoldDB" id="A0A843VGK5"/>
<organism evidence="2 3">
    <name type="scientific">Colocasia esculenta</name>
    <name type="common">Wild taro</name>
    <name type="synonym">Arum esculentum</name>
    <dbReference type="NCBI Taxonomy" id="4460"/>
    <lineage>
        <taxon>Eukaryota</taxon>
        <taxon>Viridiplantae</taxon>
        <taxon>Streptophyta</taxon>
        <taxon>Embryophyta</taxon>
        <taxon>Tracheophyta</taxon>
        <taxon>Spermatophyta</taxon>
        <taxon>Magnoliopsida</taxon>
        <taxon>Liliopsida</taxon>
        <taxon>Araceae</taxon>
        <taxon>Aroideae</taxon>
        <taxon>Colocasieae</taxon>
        <taxon>Colocasia</taxon>
    </lineage>
</organism>
<dbReference type="EMBL" id="NMUH01001838">
    <property type="protein sequence ID" value="MQL95811.1"/>
    <property type="molecule type" value="Genomic_DNA"/>
</dbReference>
<dbReference type="Proteomes" id="UP000652761">
    <property type="component" value="Unassembled WGS sequence"/>
</dbReference>
<feature type="region of interest" description="Disordered" evidence="1">
    <location>
        <begin position="83"/>
        <end position="106"/>
    </location>
</feature>